<organism evidence="6 7">
    <name type="scientific">Neolewinella aquimaris</name>
    <dbReference type="NCBI Taxonomy" id="1835722"/>
    <lineage>
        <taxon>Bacteria</taxon>
        <taxon>Pseudomonadati</taxon>
        <taxon>Bacteroidota</taxon>
        <taxon>Saprospiria</taxon>
        <taxon>Saprospirales</taxon>
        <taxon>Lewinellaceae</taxon>
        <taxon>Neolewinella</taxon>
    </lineage>
</organism>
<keyword evidence="7" id="KW-1185">Reference proteome</keyword>
<keyword evidence="1" id="KW-0678">Repressor</keyword>
<gene>
    <name evidence="6" type="ORF">GGR28_002356</name>
</gene>
<dbReference type="InterPro" id="IPR036594">
    <property type="entry name" value="Meth_synthase_dom"/>
</dbReference>
<dbReference type="RefSeq" id="WP_183495962.1">
    <property type="nucleotide sequence ID" value="NZ_JACIFF010000005.1"/>
</dbReference>
<name>A0A840E3E9_9BACT</name>
<dbReference type="SMART" id="SM00422">
    <property type="entry name" value="HTH_MERR"/>
    <property type="match status" value="1"/>
</dbReference>
<dbReference type="PROSITE" id="PS50937">
    <property type="entry name" value="HTH_MERR_2"/>
    <property type="match status" value="1"/>
</dbReference>
<dbReference type="EMBL" id="JACIFF010000005">
    <property type="protein sequence ID" value="MBB4079731.1"/>
    <property type="molecule type" value="Genomic_DNA"/>
</dbReference>
<evidence type="ECO:0000256" key="4">
    <source>
        <dbReference type="ARBA" id="ARBA00023163"/>
    </source>
</evidence>
<dbReference type="SUPFAM" id="SSF46955">
    <property type="entry name" value="Putative DNA-binding domain"/>
    <property type="match status" value="1"/>
</dbReference>
<dbReference type="Gene3D" id="1.10.1660.10">
    <property type="match status" value="1"/>
</dbReference>
<feature type="domain" description="HTH merR-type" evidence="5">
    <location>
        <begin position="3"/>
        <end position="72"/>
    </location>
</feature>
<evidence type="ECO:0000256" key="2">
    <source>
        <dbReference type="ARBA" id="ARBA00023015"/>
    </source>
</evidence>
<evidence type="ECO:0000256" key="1">
    <source>
        <dbReference type="ARBA" id="ARBA00022491"/>
    </source>
</evidence>
<dbReference type="InterPro" id="IPR047057">
    <property type="entry name" value="MerR_fam"/>
</dbReference>
<sequence length="305" mass="34265">MAVYSINDVENLTGIRAHTLRAWEQRYDLIAPRRSKHNVRFYLDEDLRELTTIALLNKNGYRISKIAAMSPTERAELVTSLSALNVSPETQLDALTLAVVELNEYKFSLILDTNIGQRGFEETMMEVVYPFLDKLGVLYFTGSVTAVQESFVGGLIRQKILSATDHLPAIQKSDRTVFALFLPKGEQQDLSMLFIQYLLRKRGFHTLYLGSNISPTDLADLCRVTRVDYLLTHLSNSYVDRPVEDLVADILDQCTEARLLLSGYQASLHDLSAFVRVEKVSGLGEILAFLAKLSKREGLSIASGR</sequence>
<evidence type="ECO:0000313" key="7">
    <source>
        <dbReference type="Proteomes" id="UP000576209"/>
    </source>
</evidence>
<dbReference type="InterPro" id="IPR000551">
    <property type="entry name" value="MerR-type_HTH_dom"/>
</dbReference>
<protein>
    <submittedName>
        <fullName evidence="6">DNA-binding transcriptional MerR regulator</fullName>
    </submittedName>
</protein>
<evidence type="ECO:0000259" key="5">
    <source>
        <dbReference type="PROSITE" id="PS50937"/>
    </source>
</evidence>
<proteinExistence type="predicted"/>
<dbReference type="GO" id="GO:0003677">
    <property type="term" value="F:DNA binding"/>
    <property type="evidence" value="ECO:0007669"/>
    <property type="project" value="UniProtKB-KW"/>
</dbReference>
<dbReference type="Gene3D" id="1.10.1240.10">
    <property type="entry name" value="Methionine synthase domain"/>
    <property type="match status" value="1"/>
</dbReference>
<dbReference type="AlphaFoldDB" id="A0A840E3E9"/>
<dbReference type="GO" id="GO:0003700">
    <property type="term" value="F:DNA-binding transcription factor activity"/>
    <property type="evidence" value="ECO:0007669"/>
    <property type="project" value="InterPro"/>
</dbReference>
<evidence type="ECO:0000313" key="6">
    <source>
        <dbReference type="EMBL" id="MBB4079731.1"/>
    </source>
</evidence>
<keyword evidence="3 6" id="KW-0238">DNA-binding</keyword>
<keyword evidence="2" id="KW-0805">Transcription regulation</keyword>
<dbReference type="Proteomes" id="UP000576209">
    <property type="component" value="Unassembled WGS sequence"/>
</dbReference>
<dbReference type="Gene3D" id="3.40.50.280">
    <property type="entry name" value="Cobalamin-binding domain"/>
    <property type="match status" value="1"/>
</dbReference>
<comment type="caution">
    <text evidence="6">The sequence shown here is derived from an EMBL/GenBank/DDBJ whole genome shotgun (WGS) entry which is preliminary data.</text>
</comment>
<accession>A0A840E3E9</accession>
<keyword evidence="4" id="KW-0804">Transcription</keyword>
<reference evidence="6 7" key="1">
    <citation type="submission" date="2020-08" db="EMBL/GenBank/DDBJ databases">
        <title>Genomic Encyclopedia of Type Strains, Phase IV (KMG-IV): sequencing the most valuable type-strain genomes for metagenomic binning, comparative biology and taxonomic classification.</title>
        <authorList>
            <person name="Goeker M."/>
        </authorList>
    </citation>
    <scope>NUCLEOTIDE SEQUENCE [LARGE SCALE GENOMIC DNA]</scope>
    <source>
        <strain evidence="6 7">DSM 105137</strain>
    </source>
</reference>
<evidence type="ECO:0000256" key="3">
    <source>
        <dbReference type="ARBA" id="ARBA00023125"/>
    </source>
</evidence>
<dbReference type="PANTHER" id="PTHR30204:SF69">
    <property type="entry name" value="MERR-FAMILY TRANSCRIPTIONAL REGULATOR"/>
    <property type="match status" value="1"/>
</dbReference>
<dbReference type="Pfam" id="PF13411">
    <property type="entry name" value="MerR_1"/>
    <property type="match status" value="1"/>
</dbReference>
<dbReference type="CDD" id="cd01104">
    <property type="entry name" value="HTH_MlrA-CarA"/>
    <property type="match status" value="1"/>
</dbReference>
<dbReference type="PANTHER" id="PTHR30204">
    <property type="entry name" value="REDOX-CYCLING DRUG-SENSING TRANSCRIPTIONAL ACTIVATOR SOXR"/>
    <property type="match status" value="1"/>
</dbReference>
<dbReference type="InterPro" id="IPR009061">
    <property type="entry name" value="DNA-bd_dom_put_sf"/>
</dbReference>